<dbReference type="EMBL" id="JABENB010000001">
    <property type="protein sequence ID" value="NNG38493.1"/>
    <property type="molecule type" value="Genomic_DNA"/>
</dbReference>
<comment type="catalytic activity">
    <reaction evidence="5">
        <text>[thioredoxin]-dithiol + NADP(+) = [thioredoxin]-disulfide + NADPH + H(+)</text>
        <dbReference type="Rhea" id="RHEA:20345"/>
        <dbReference type="Rhea" id="RHEA-COMP:10698"/>
        <dbReference type="Rhea" id="RHEA-COMP:10700"/>
        <dbReference type="ChEBI" id="CHEBI:15378"/>
        <dbReference type="ChEBI" id="CHEBI:29950"/>
        <dbReference type="ChEBI" id="CHEBI:50058"/>
        <dbReference type="ChEBI" id="CHEBI:57783"/>
        <dbReference type="ChEBI" id="CHEBI:58349"/>
        <dbReference type="EC" id="1.8.1.9"/>
    </reaction>
</comment>
<name>A0A849AF86_9MICO</name>
<dbReference type="GO" id="GO:0050661">
    <property type="term" value="F:NADP binding"/>
    <property type="evidence" value="ECO:0007669"/>
    <property type="project" value="UniProtKB-UniRule"/>
</dbReference>
<comment type="similarity">
    <text evidence="6">Belongs to the ferredoxin--NADP reductase type 2 family.</text>
</comment>
<evidence type="ECO:0000313" key="9">
    <source>
        <dbReference type="Proteomes" id="UP000557772"/>
    </source>
</evidence>
<dbReference type="Gene3D" id="3.50.50.60">
    <property type="entry name" value="FAD/NAD(P)-binding domain"/>
    <property type="match status" value="2"/>
</dbReference>
<feature type="binding site" evidence="6">
    <location>
        <position position="278"/>
    </location>
    <ligand>
        <name>FAD</name>
        <dbReference type="ChEBI" id="CHEBI:57692"/>
    </ligand>
</feature>
<feature type="binding site" evidence="6">
    <location>
        <position position="43"/>
    </location>
    <ligand>
        <name>FAD</name>
        <dbReference type="ChEBI" id="CHEBI:57692"/>
    </ligand>
</feature>
<evidence type="ECO:0000256" key="6">
    <source>
        <dbReference type="HAMAP-Rule" id="MF_01685"/>
    </source>
</evidence>
<dbReference type="PANTHER" id="PTHR48105">
    <property type="entry name" value="THIOREDOXIN REDUCTASE 1-RELATED-RELATED"/>
    <property type="match status" value="1"/>
</dbReference>
<evidence type="ECO:0000256" key="4">
    <source>
        <dbReference type="ARBA" id="ARBA00023002"/>
    </source>
</evidence>
<feature type="binding site" evidence="6">
    <location>
        <position position="319"/>
    </location>
    <ligand>
        <name>FAD</name>
        <dbReference type="ChEBI" id="CHEBI:57692"/>
    </ligand>
</feature>
<dbReference type="EC" id="1.18.1.2" evidence="6"/>
<dbReference type="InterPro" id="IPR022890">
    <property type="entry name" value="Fd--NADP_Rdtase_type_2"/>
</dbReference>
<keyword evidence="3 6" id="KW-0521">NADP</keyword>
<comment type="catalytic activity">
    <reaction evidence="6">
        <text>2 reduced [2Fe-2S]-[ferredoxin] + NADP(+) + H(+) = 2 oxidized [2Fe-2S]-[ferredoxin] + NADPH</text>
        <dbReference type="Rhea" id="RHEA:20125"/>
        <dbReference type="Rhea" id="RHEA-COMP:10000"/>
        <dbReference type="Rhea" id="RHEA-COMP:10001"/>
        <dbReference type="ChEBI" id="CHEBI:15378"/>
        <dbReference type="ChEBI" id="CHEBI:33737"/>
        <dbReference type="ChEBI" id="CHEBI:33738"/>
        <dbReference type="ChEBI" id="CHEBI:57783"/>
        <dbReference type="ChEBI" id="CHEBI:58349"/>
        <dbReference type="EC" id="1.18.1.2"/>
    </reaction>
</comment>
<accession>A0A849AF86</accession>
<keyword evidence="1 6" id="KW-0285">Flavoprotein</keyword>
<dbReference type="Proteomes" id="UP000557772">
    <property type="component" value="Unassembled WGS sequence"/>
</dbReference>
<comment type="caution">
    <text evidence="6">Lacks conserved residue(s) required for the propagation of feature annotation.</text>
</comment>
<feature type="domain" description="FAD/NAD(P)-binding" evidence="7">
    <location>
        <begin position="7"/>
        <end position="296"/>
    </location>
</feature>
<dbReference type="InterPro" id="IPR036188">
    <property type="entry name" value="FAD/NAD-bd_sf"/>
</dbReference>
<dbReference type="InterPro" id="IPR023753">
    <property type="entry name" value="FAD/NAD-binding_dom"/>
</dbReference>
<dbReference type="PRINTS" id="PR00368">
    <property type="entry name" value="FADPNR"/>
</dbReference>
<evidence type="ECO:0000256" key="5">
    <source>
        <dbReference type="ARBA" id="ARBA00048132"/>
    </source>
</evidence>
<comment type="subunit">
    <text evidence="6">Homodimer.</text>
</comment>
<feature type="binding site" evidence="6">
    <location>
        <position position="122"/>
    </location>
    <ligand>
        <name>FAD</name>
        <dbReference type="ChEBI" id="CHEBI:57692"/>
    </ligand>
</feature>
<evidence type="ECO:0000256" key="1">
    <source>
        <dbReference type="ARBA" id="ARBA00022630"/>
    </source>
</evidence>
<evidence type="ECO:0000256" key="2">
    <source>
        <dbReference type="ARBA" id="ARBA00022827"/>
    </source>
</evidence>
<dbReference type="GO" id="GO:0050660">
    <property type="term" value="F:flavin adenine dinucleotide binding"/>
    <property type="evidence" value="ECO:0007669"/>
    <property type="project" value="UniProtKB-UniRule"/>
</dbReference>
<organism evidence="8 9">
    <name type="scientific">Flexivirga aerilata</name>
    <dbReference type="NCBI Taxonomy" id="1656889"/>
    <lineage>
        <taxon>Bacteria</taxon>
        <taxon>Bacillati</taxon>
        <taxon>Actinomycetota</taxon>
        <taxon>Actinomycetes</taxon>
        <taxon>Micrococcales</taxon>
        <taxon>Dermacoccaceae</taxon>
        <taxon>Flexivirga</taxon>
    </lineage>
</organism>
<evidence type="ECO:0000259" key="7">
    <source>
        <dbReference type="Pfam" id="PF07992"/>
    </source>
</evidence>
<keyword evidence="9" id="KW-1185">Reference proteome</keyword>
<dbReference type="InterPro" id="IPR050097">
    <property type="entry name" value="Ferredoxin-NADP_redctase_2"/>
</dbReference>
<dbReference type="GO" id="GO:0004324">
    <property type="term" value="F:ferredoxin-NADP+ reductase activity"/>
    <property type="evidence" value="ECO:0007669"/>
    <property type="project" value="UniProtKB-UniRule"/>
</dbReference>
<dbReference type="GO" id="GO:0004791">
    <property type="term" value="F:thioredoxin-disulfide reductase (NADPH) activity"/>
    <property type="evidence" value="ECO:0007669"/>
    <property type="project" value="UniProtKB-EC"/>
</dbReference>
<feature type="binding site" evidence="6">
    <location>
        <position position="88"/>
    </location>
    <ligand>
        <name>FAD</name>
        <dbReference type="ChEBI" id="CHEBI:57692"/>
    </ligand>
</feature>
<sequence>MFTDDLDLVVVGLGPAGLFATYYAQLRGLRTGVVDVLDRPGGQVAELLPDKNIYDVAGHPAIRGRDLISALTEQIGSWPTTSLLGHELVSIRRHGPSWILGTDQGESLRARAVVLCGGAGRFRPRTLPGADSFLGRGAGYACPTGVDLGHCVVVGGGDSAVDAALALEQVAASVTLVHRSSRFRAHEATVTQLERSSVQLRLGSEITGCNGRDRLESVVCLDRTGQHDVLPAQHLTIALGLITRPAPFTEWGITNEAGKIVVDSSMQTSQTGIFAAGDAVTYPGKVPLITSGFGEAATAVNNAAVIARHDLMLDPGHSSLRPPPDASAHPA</sequence>
<dbReference type="HAMAP" id="MF_01685">
    <property type="entry name" value="FENR2"/>
    <property type="match status" value="1"/>
</dbReference>
<dbReference type="AlphaFoldDB" id="A0A849AF86"/>
<reference evidence="8 9" key="1">
    <citation type="submission" date="2020-05" db="EMBL/GenBank/DDBJ databases">
        <title>Flexivirga sp. ID2601S isolated from air conditioner.</title>
        <authorList>
            <person name="Kim D.H."/>
        </authorList>
    </citation>
    <scope>NUCLEOTIDE SEQUENCE [LARGE SCALE GENOMIC DNA]</scope>
    <source>
        <strain evidence="8 9">ID2601S</strain>
    </source>
</reference>
<comment type="caution">
    <text evidence="8">The sequence shown here is derived from an EMBL/GenBank/DDBJ whole genome shotgun (WGS) entry which is preliminary data.</text>
</comment>
<proteinExistence type="inferred from homology"/>
<dbReference type="SUPFAM" id="SSF51905">
    <property type="entry name" value="FAD/NAD(P)-binding domain"/>
    <property type="match status" value="1"/>
</dbReference>
<protein>
    <recommendedName>
        <fullName evidence="6">Ferredoxin--NADP reductase</fullName>
        <shortName evidence="6">FNR</shortName>
        <shortName evidence="6">Fd-NADP(+) reductase</shortName>
        <ecNumber evidence="6">1.18.1.2</ecNumber>
    </recommendedName>
</protein>
<dbReference type="PRINTS" id="PR00469">
    <property type="entry name" value="PNDRDTASEII"/>
</dbReference>
<dbReference type="Pfam" id="PF07992">
    <property type="entry name" value="Pyr_redox_2"/>
    <property type="match status" value="1"/>
</dbReference>
<evidence type="ECO:0000313" key="8">
    <source>
        <dbReference type="EMBL" id="NNG38493.1"/>
    </source>
</evidence>
<evidence type="ECO:0000256" key="3">
    <source>
        <dbReference type="ARBA" id="ARBA00022857"/>
    </source>
</evidence>
<feature type="binding site" evidence="6">
    <location>
        <position position="35"/>
    </location>
    <ligand>
        <name>FAD</name>
        <dbReference type="ChEBI" id="CHEBI:57692"/>
    </ligand>
</feature>
<comment type="cofactor">
    <cofactor evidence="6">
        <name>FAD</name>
        <dbReference type="ChEBI" id="CHEBI:57692"/>
    </cofactor>
    <text evidence="6">Binds 1 FAD per subunit.</text>
</comment>
<keyword evidence="2 6" id="KW-0274">FAD</keyword>
<keyword evidence="4 6" id="KW-0560">Oxidoreductase</keyword>
<gene>
    <name evidence="8" type="ORF">HJ588_04285</name>
</gene>
<dbReference type="RefSeq" id="WP_171152246.1">
    <property type="nucleotide sequence ID" value="NZ_JABENB010000001.1"/>
</dbReference>